<reference evidence="1 2" key="1">
    <citation type="submission" date="2020-01" db="EMBL/GenBank/DDBJ databases">
        <title>Genomes of bacteria type strains.</title>
        <authorList>
            <person name="Chen J."/>
            <person name="Zhu S."/>
            <person name="Yang J."/>
        </authorList>
    </citation>
    <scope>NUCLEOTIDE SEQUENCE [LARGE SCALE GENOMIC DNA]</scope>
    <source>
        <strain evidence="1 2">DSM 16655</strain>
    </source>
</reference>
<keyword evidence="2" id="KW-1185">Reference proteome</keyword>
<sequence>MTLTAEAVRLAAMEVLRPTGATDAFPTLAGAMVFDSKQASVADLDNFASGDLPYIPVLALYTEDSTVETRGAAADVNDNYCQMTLEIVGELAVIARDEDLDAEYVDAVAGTDPEARLVLSAMMAQVCKELLYSERGYLFRRIATHCDKIEQQSHTVPELGLRFQREFMRLTLTIADDELSDEGGLTGRIKTLFDALPAGSYAKAKLSALATHLAGETRTDLTEITVDPGAGPVAGTTLE</sequence>
<comment type="caution">
    <text evidence="1">The sequence shown here is derived from an EMBL/GenBank/DDBJ whole genome shotgun (WGS) entry which is preliminary data.</text>
</comment>
<organism evidence="1 2">
    <name type="scientific">Hoeflea alexandrii</name>
    <dbReference type="NCBI Taxonomy" id="288436"/>
    <lineage>
        <taxon>Bacteria</taxon>
        <taxon>Pseudomonadati</taxon>
        <taxon>Pseudomonadota</taxon>
        <taxon>Alphaproteobacteria</taxon>
        <taxon>Hyphomicrobiales</taxon>
        <taxon>Rhizobiaceae</taxon>
        <taxon>Hoeflea</taxon>
    </lineage>
</organism>
<name>A0ABT1CV66_9HYPH</name>
<evidence type="ECO:0000313" key="1">
    <source>
        <dbReference type="EMBL" id="MCO6410095.1"/>
    </source>
</evidence>
<protein>
    <submittedName>
        <fullName evidence="1">Uncharacterized protein</fullName>
    </submittedName>
</protein>
<evidence type="ECO:0000313" key="2">
    <source>
        <dbReference type="Proteomes" id="UP001320715"/>
    </source>
</evidence>
<proteinExistence type="predicted"/>
<dbReference type="EMBL" id="JAAAML010000003">
    <property type="protein sequence ID" value="MCO6410095.1"/>
    <property type="molecule type" value="Genomic_DNA"/>
</dbReference>
<dbReference type="RefSeq" id="WP_252916812.1">
    <property type="nucleotide sequence ID" value="NZ_JAAAML010000003.1"/>
</dbReference>
<dbReference type="Proteomes" id="UP001320715">
    <property type="component" value="Unassembled WGS sequence"/>
</dbReference>
<gene>
    <name evidence="1" type="ORF">GTW23_18070</name>
</gene>
<accession>A0ABT1CV66</accession>